<evidence type="ECO:0000256" key="1">
    <source>
        <dbReference type="ARBA" id="ARBA00022741"/>
    </source>
</evidence>
<dbReference type="InterPro" id="IPR027417">
    <property type="entry name" value="P-loop_NTPase"/>
</dbReference>
<dbReference type="SMART" id="SM00174">
    <property type="entry name" value="RHO"/>
    <property type="match status" value="1"/>
</dbReference>
<proteinExistence type="predicted"/>
<gene>
    <name evidence="2" type="ORF">HK105_208620</name>
</gene>
<keyword evidence="1" id="KW-0547">Nucleotide-binding</keyword>
<dbReference type="PRINTS" id="PR00449">
    <property type="entry name" value="RASTRNSFRMNG"/>
</dbReference>
<accession>A0ABR4MXB0</accession>
<dbReference type="PANTHER" id="PTHR47978">
    <property type="match status" value="1"/>
</dbReference>
<dbReference type="SMART" id="SM00175">
    <property type="entry name" value="RAB"/>
    <property type="match status" value="1"/>
</dbReference>
<dbReference type="Proteomes" id="UP001527925">
    <property type="component" value="Unassembled WGS sequence"/>
</dbReference>
<dbReference type="PROSITE" id="PS51421">
    <property type="entry name" value="RAS"/>
    <property type="match status" value="1"/>
</dbReference>
<dbReference type="SUPFAM" id="SSF52540">
    <property type="entry name" value="P-loop containing nucleoside triphosphate hydrolases"/>
    <property type="match status" value="1"/>
</dbReference>
<dbReference type="PROSITE" id="PS51419">
    <property type="entry name" value="RAB"/>
    <property type="match status" value="1"/>
</dbReference>
<dbReference type="EMBL" id="JADGIZ020000084">
    <property type="protein sequence ID" value="KAL2911900.1"/>
    <property type="molecule type" value="Genomic_DNA"/>
</dbReference>
<comment type="caution">
    <text evidence="2">The sequence shown here is derived from an EMBL/GenBank/DDBJ whole genome shotgun (WGS) entry which is preliminary data.</text>
</comment>
<dbReference type="CDD" id="cd00154">
    <property type="entry name" value="Rab"/>
    <property type="match status" value="1"/>
</dbReference>
<evidence type="ECO:0000313" key="3">
    <source>
        <dbReference type="Proteomes" id="UP001527925"/>
    </source>
</evidence>
<dbReference type="SMART" id="SM00173">
    <property type="entry name" value="RAS"/>
    <property type="match status" value="1"/>
</dbReference>
<reference evidence="2 3" key="1">
    <citation type="submission" date="2023-09" db="EMBL/GenBank/DDBJ databases">
        <title>Pangenome analysis of Batrachochytrium dendrobatidis and related Chytrids.</title>
        <authorList>
            <person name="Yacoub M.N."/>
            <person name="Stajich J.E."/>
            <person name="James T.Y."/>
        </authorList>
    </citation>
    <scope>NUCLEOTIDE SEQUENCE [LARGE SCALE GENOMIC DNA]</scope>
    <source>
        <strain evidence="2 3">JEL0888</strain>
    </source>
</reference>
<dbReference type="Gene3D" id="3.40.50.300">
    <property type="entry name" value="P-loop containing nucleotide triphosphate hydrolases"/>
    <property type="match status" value="1"/>
</dbReference>
<keyword evidence="3" id="KW-1185">Reference proteome</keyword>
<protein>
    <submittedName>
        <fullName evidence="2">Uncharacterized protein</fullName>
    </submittedName>
</protein>
<dbReference type="InterPro" id="IPR001806">
    <property type="entry name" value="Small_GTPase"/>
</dbReference>
<organism evidence="2 3">
    <name type="scientific">Polyrhizophydium stewartii</name>
    <dbReference type="NCBI Taxonomy" id="2732419"/>
    <lineage>
        <taxon>Eukaryota</taxon>
        <taxon>Fungi</taxon>
        <taxon>Fungi incertae sedis</taxon>
        <taxon>Chytridiomycota</taxon>
        <taxon>Chytridiomycota incertae sedis</taxon>
        <taxon>Chytridiomycetes</taxon>
        <taxon>Rhizophydiales</taxon>
        <taxon>Rhizophydiales incertae sedis</taxon>
        <taxon>Polyrhizophydium</taxon>
    </lineage>
</organism>
<dbReference type="NCBIfam" id="TIGR00231">
    <property type="entry name" value="small_GTP"/>
    <property type="match status" value="1"/>
</dbReference>
<sequence>MARLGFSSGSRKIVVVGSAASGKTTLVQKYVGGTPPSEYQQTFGAELFVKNTNEGKKHSLQIWCCGGHERYRALLDQFYIEANVVLVCFDMQSLASFQEVTFWYNEAKRTVPDASVILVGTKADDLDSSIVKIQDAMKVSKDWGIDFRTVSAKTNANVDDLFDLVITKL</sequence>
<name>A0ABR4MXB0_9FUNG</name>
<evidence type="ECO:0000313" key="2">
    <source>
        <dbReference type="EMBL" id="KAL2911900.1"/>
    </source>
</evidence>
<dbReference type="InterPro" id="IPR005225">
    <property type="entry name" value="Small_GTP-bd"/>
</dbReference>
<dbReference type="Pfam" id="PF00071">
    <property type="entry name" value="Ras"/>
    <property type="match status" value="1"/>
</dbReference>